<accession>A0A517PAY8</accession>
<dbReference type="Proteomes" id="UP000318741">
    <property type="component" value="Chromosome"/>
</dbReference>
<gene>
    <name evidence="1" type="ORF">CA12_26460</name>
</gene>
<dbReference type="EMBL" id="CP036265">
    <property type="protein sequence ID" value="QDT16540.1"/>
    <property type="molecule type" value="Genomic_DNA"/>
</dbReference>
<evidence type="ECO:0000313" key="2">
    <source>
        <dbReference type="Proteomes" id="UP000318741"/>
    </source>
</evidence>
<name>A0A517PAY8_9PLAN</name>
<evidence type="ECO:0000313" key="1">
    <source>
        <dbReference type="EMBL" id="QDT16540.1"/>
    </source>
</evidence>
<protein>
    <submittedName>
        <fullName evidence="1">Uncharacterized protein</fullName>
    </submittedName>
</protein>
<sequence>MPLTDAGWKALDFVKIAEAEVAVRNRVSLSPYRDKRAPAPPA</sequence>
<dbReference type="KEGG" id="acaf:CA12_26460"/>
<keyword evidence="2" id="KW-1185">Reference proteome</keyword>
<proteinExistence type="predicted"/>
<dbReference type="AlphaFoldDB" id="A0A517PAY8"/>
<organism evidence="1 2">
    <name type="scientific">Alienimonas californiensis</name>
    <dbReference type="NCBI Taxonomy" id="2527989"/>
    <lineage>
        <taxon>Bacteria</taxon>
        <taxon>Pseudomonadati</taxon>
        <taxon>Planctomycetota</taxon>
        <taxon>Planctomycetia</taxon>
        <taxon>Planctomycetales</taxon>
        <taxon>Planctomycetaceae</taxon>
        <taxon>Alienimonas</taxon>
    </lineage>
</organism>
<reference evidence="1 2" key="1">
    <citation type="submission" date="2019-02" db="EMBL/GenBank/DDBJ databases">
        <title>Deep-cultivation of Planctomycetes and their phenomic and genomic characterization uncovers novel biology.</title>
        <authorList>
            <person name="Wiegand S."/>
            <person name="Jogler M."/>
            <person name="Boedeker C."/>
            <person name="Pinto D."/>
            <person name="Vollmers J."/>
            <person name="Rivas-Marin E."/>
            <person name="Kohn T."/>
            <person name="Peeters S.H."/>
            <person name="Heuer A."/>
            <person name="Rast P."/>
            <person name="Oberbeckmann S."/>
            <person name="Bunk B."/>
            <person name="Jeske O."/>
            <person name="Meyerdierks A."/>
            <person name="Storesund J.E."/>
            <person name="Kallscheuer N."/>
            <person name="Luecker S."/>
            <person name="Lage O.M."/>
            <person name="Pohl T."/>
            <person name="Merkel B.J."/>
            <person name="Hornburger P."/>
            <person name="Mueller R.-W."/>
            <person name="Bruemmer F."/>
            <person name="Labrenz M."/>
            <person name="Spormann A.M."/>
            <person name="Op den Camp H."/>
            <person name="Overmann J."/>
            <person name="Amann R."/>
            <person name="Jetten M.S.M."/>
            <person name="Mascher T."/>
            <person name="Medema M.H."/>
            <person name="Devos D.P."/>
            <person name="Kaster A.-K."/>
            <person name="Ovreas L."/>
            <person name="Rohde M."/>
            <person name="Galperin M.Y."/>
            <person name="Jogler C."/>
        </authorList>
    </citation>
    <scope>NUCLEOTIDE SEQUENCE [LARGE SCALE GENOMIC DNA]</scope>
    <source>
        <strain evidence="1 2">CA12</strain>
    </source>
</reference>